<evidence type="ECO:0000313" key="4">
    <source>
        <dbReference type="Proteomes" id="UP000294530"/>
    </source>
</evidence>
<feature type="region of interest" description="Disordered" evidence="1">
    <location>
        <begin position="1"/>
        <end position="42"/>
    </location>
</feature>
<dbReference type="Pfam" id="PF00787">
    <property type="entry name" value="PX"/>
    <property type="match status" value="1"/>
</dbReference>
<dbReference type="GeneID" id="94350785"/>
<dbReference type="RefSeq" id="XP_067820012.1">
    <property type="nucleotide sequence ID" value="XM_067965114.1"/>
</dbReference>
<dbReference type="Gene3D" id="3.30.1520.10">
    <property type="entry name" value="Phox-like domain"/>
    <property type="match status" value="1"/>
</dbReference>
<sequence length="409" mass="44761">MGCKNSKDVTHRGSFARPLHPSTPSYHAQESKFCSGSRSTNNREELPSFVVSDSLDLVGSSDGEPVHGLVSAFTFSFIHLSEIGSTSSRSSTSVSEEIKSPASSTCAVAGDPIELLPIAEERSGAREASSRTIVDPAHTPSGSCLTEPESSPITFVGESSAVSASAITELSDMLINDLDASIVSHHSDISTIALSETIDVKENVITDTIAAVDQVPHNELTLHTTSDYLNDMALIQETVAAIVQEVIDNTVSGEQDQVRYEAVSETQSSLQVEHANSGVYFPSMKAPHSDKQKLRRPIYAIVDTSTVNGVILYHVQLMNETADSTKWPTMLHRRYSQFLEMYLKLKESYLPASDELPHLSRAGVIHFVRGRQSKTTIEERQLQFSSILRYITEHCELHDSAAFQTFLTQ</sequence>
<dbReference type="InterPro" id="IPR001683">
    <property type="entry name" value="PX_dom"/>
</dbReference>
<keyword evidence="4" id="KW-1185">Reference proteome</keyword>
<accession>A0A976IFJ9</accession>
<proteinExistence type="predicted"/>
<feature type="domain" description="PX" evidence="2">
    <location>
        <begin position="291"/>
        <end position="409"/>
    </location>
</feature>
<feature type="compositionally biased region" description="Basic and acidic residues" evidence="1">
    <location>
        <begin position="1"/>
        <end position="11"/>
    </location>
</feature>
<dbReference type="Proteomes" id="UP000294530">
    <property type="component" value="Unassembled WGS sequence"/>
</dbReference>
<organism evidence="3 4">
    <name type="scientific">Bremia lactucae</name>
    <name type="common">Lettuce downy mildew</name>
    <dbReference type="NCBI Taxonomy" id="4779"/>
    <lineage>
        <taxon>Eukaryota</taxon>
        <taxon>Sar</taxon>
        <taxon>Stramenopiles</taxon>
        <taxon>Oomycota</taxon>
        <taxon>Peronosporomycetes</taxon>
        <taxon>Peronosporales</taxon>
        <taxon>Peronosporaceae</taxon>
        <taxon>Bremia</taxon>
    </lineage>
</organism>
<dbReference type="OrthoDB" id="10254720at2759"/>
<dbReference type="GO" id="GO:0035091">
    <property type="term" value="F:phosphatidylinositol binding"/>
    <property type="evidence" value="ECO:0007669"/>
    <property type="project" value="InterPro"/>
</dbReference>
<dbReference type="AlphaFoldDB" id="A0A976IFJ9"/>
<feature type="region of interest" description="Disordered" evidence="1">
    <location>
        <begin position="124"/>
        <end position="148"/>
    </location>
</feature>
<dbReference type="InterPro" id="IPR036871">
    <property type="entry name" value="PX_dom_sf"/>
</dbReference>
<reference evidence="3 4" key="1">
    <citation type="journal article" date="2021" name="Genome Biol.">
        <title>AFLAP: assembly-free linkage analysis pipeline using k-mers from genome sequencing data.</title>
        <authorList>
            <person name="Fletcher K."/>
            <person name="Zhang L."/>
            <person name="Gil J."/>
            <person name="Han R."/>
            <person name="Cavanaugh K."/>
            <person name="Michelmore R."/>
        </authorList>
    </citation>
    <scope>NUCLEOTIDE SEQUENCE [LARGE SCALE GENOMIC DNA]</scope>
    <source>
        <strain evidence="3 4">SF5</strain>
    </source>
</reference>
<protein>
    <recommendedName>
        <fullName evidence="2">PX domain-containing protein</fullName>
    </recommendedName>
</protein>
<name>A0A976IFJ9_BRELC</name>
<gene>
    <name evidence="3" type="ORF">CCR75_007050</name>
</gene>
<evidence type="ECO:0000259" key="2">
    <source>
        <dbReference type="PROSITE" id="PS50195"/>
    </source>
</evidence>
<dbReference type="SUPFAM" id="SSF64268">
    <property type="entry name" value="PX domain"/>
    <property type="match status" value="1"/>
</dbReference>
<evidence type="ECO:0000256" key="1">
    <source>
        <dbReference type="SAM" id="MobiDB-lite"/>
    </source>
</evidence>
<comment type="caution">
    <text evidence="3">The sequence shown here is derived from an EMBL/GenBank/DDBJ whole genome shotgun (WGS) entry which is preliminary data.</text>
</comment>
<dbReference type="CDD" id="cd06093">
    <property type="entry name" value="PX_domain"/>
    <property type="match status" value="1"/>
</dbReference>
<dbReference type="KEGG" id="blac:94350785"/>
<evidence type="ECO:0000313" key="3">
    <source>
        <dbReference type="EMBL" id="TDH70513.1"/>
    </source>
</evidence>
<dbReference type="PROSITE" id="PS50195">
    <property type="entry name" value="PX"/>
    <property type="match status" value="1"/>
</dbReference>
<dbReference type="EMBL" id="SHOA02000014">
    <property type="protein sequence ID" value="TDH70513.1"/>
    <property type="molecule type" value="Genomic_DNA"/>
</dbReference>
<feature type="compositionally biased region" description="Polar residues" evidence="1">
    <location>
        <begin position="22"/>
        <end position="40"/>
    </location>
</feature>